<organism evidence="6 7">
    <name type="scientific">Pochonia chlamydosporia 170</name>
    <dbReference type="NCBI Taxonomy" id="1380566"/>
    <lineage>
        <taxon>Eukaryota</taxon>
        <taxon>Fungi</taxon>
        <taxon>Dikarya</taxon>
        <taxon>Ascomycota</taxon>
        <taxon>Pezizomycotina</taxon>
        <taxon>Sordariomycetes</taxon>
        <taxon>Hypocreomycetidae</taxon>
        <taxon>Hypocreales</taxon>
        <taxon>Clavicipitaceae</taxon>
        <taxon>Pochonia</taxon>
    </lineage>
</organism>
<dbReference type="EC" id="3.1.3.8" evidence="2"/>
<dbReference type="AlphaFoldDB" id="A0A179G5K4"/>
<keyword evidence="3" id="KW-0378">Hydrolase</keyword>
<dbReference type="InterPro" id="IPR029033">
    <property type="entry name" value="His_PPase_superfam"/>
</dbReference>
<dbReference type="PANTHER" id="PTHR20963">
    <property type="entry name" value="MULTIPLE INOSITOL POLYPHOSPHATE PHOSPHATASE-RELATED"/>
    <property type="match status" value="1"/>
</dbReference>
<dbReference type="Pfam" id="PF00328">
    <property type="entry name" value="His_Phos_2"/>
    <property type="match status" value="1"/>
</dbReference>
<evidence type="ECO:0000256" key="2">
    <source>
        <dbReference type="ARBA" id="ARBA00012632"/>
    </source>
</evidence>
<feature type="compositionally biased region" description="Basic residues" evidence="4">
    <location>
        <begin position="1"/>
        <end position="11"/>
    </location>
</feature>
<dbReference type="PROSITE" id="PS00778">
    <property type="entry name" value="HIS_ACID_PHOSPHAT_2"/>
    <property type="match status" value="1"/>
</dbReference>
<feature type="compositionally biased region" description="Gly residues" evidence="4">
    <location>
        <begin position="28"/>
        <end position="42"/>
    </location>
</feature>
<gene>
    <name evidence="6" type="ORF">VFPPC_00423</name>
</gene>
<dbReference type="OrthoDB" id="6509975at2759"/>
<dbReference type="Gene3D" id="3.40.50.1240">
    <property type="entry name" value="Phosphoglycerate mutase-like"/>
    <property type="match status" value="1"/>
</dbReference>
<evidence type="ECO:0000313" key="6">
    <source>
        <dbReference type="EMBL" id="OAQ72449.1"/>
    </source>
</evidence>
<keyword evidence="5" id="KW-0812">Transmembrane</keyword>
<evidence type="ECO:0000256" key="5">
    <source>
        <dbReference type="SAM" id="Phobius"/>
    </source>
</evidence>
<dbReference type="GO" id="GO:0016158">
    <property type="term" value="F:inositol hexakisphosphate 3-phosphatase activity"/>
    <property type="evidence" value="ECO:0007669"/>
    <property type="project" value="UniProtKB-EC"/>
</dbReference>
<evidence type="ECO:0000313" key="7">
    <source>
        <dbReference type="Proteomes" id="UP000078397"/>
    </source>
</evidence>
<keyword evidence="5" id="KW-0472">Membrane</keyword>
<evidence type="ECO:0000256" key="4">
    <source>
        <dbReference type="SAM" id="MobiDB-lite"/>
    </source>
</evidence>
<protein>
    <recommendedName>
        <fullName evidence="2">3-phytase</fullName>
        <ecNumber evidence="2">3.1.3.8</ecNumber>
    </recommendedName>
</protein>
<comment type="similarity">
    <text evidence="1">Belongs to the histidine acid phosphatase family.</text>
</comment>
<reference evidence="6 7" key="1">
    <citation type="journal article" date="2016" name="PLoS Pathog.">
        <title>Biosynthesis of antibiotic leucinostatins in bio-control fungus Purpureocillium lilacinum and their inhibition on phytophthora revealed by genome mining.</title>
        <authorList>
            <person name="Wang G."/>
            <person name="Liu Z."/>
            <person name="Lin R."/>
            <person name="Li E."/>
            <person name="Mao Z."/>
            <person name="Ling J."/>
            <person name="Yang Y."/>
            <person name="Yin W.B."/>
            <person name="Xie B."/>
        </authorList>
    </citation>
    <scope>NUCLEOTIDE SEQUENCE [LARGE SCALE GENOMIC DNA]</scope>
    <source>
        <strain evidence="6">170</strain>
    </source>
</reference>
<comment type="caution">
    <text evidence="6">The sequence shown here is derived from an EMBL/GenBank/DDBJ whole genome shotgun (WGS) entry which is preliminary data.</text>
</comment>
<evidence type="ECO:0000256" key="3">
    <source>
        <dbReference type="ARBA" id="ARBA00022801"/>
    </source>
</evidence>
<dbReference type="GeneID" id="28844438"/>
<dbReference type="KEGG" id="pchm:VFPPC_00423"/>
<dbReference type="CDD" id="cd07061">
    <property type="entry name" value="HP_HAP_like"/>
    <property type="match status" value="1"/>
</dbReference>
<dbReference type="STRING" id="1380566.A0A179G5K4"/>
<feature type="region of interest" description="Disordered" evidence="4">
    <location>
        <begin position="1"/>
        <end position="61"/>
    </location>
</feature>
<feature type="compositionally biased region" description="Basic and acidic residues" evidence="4">
    <location>
        <begin position="52"/>
        <end position="61"/>
    </location>
</feature>
<dbReference type="RefSeq" id="XP_018148532.1">
    <property type="nucleotide sequence ID" value="XM_018280444.1"/>
</dbReference>
<dbReference type="PROSITE" id="PS00616">
    <property type="entry name" value="HIS_ACID_PHOSPHAT_1"/>
    <property type="match status" value="1"/>
</dbReference>
<evidence type="ECO:0000256" key="1">
    <source>
        <dbReference type="ARBA" id="ARBA00005375"/>
    </source>
</evidence>
<dbReference type="SUPFAM" id="SSF53254">
    <property type="entry name" value="Phosphoglycerate mutase-like"/>
    <property type="match status" value="1"/>
</dbReference>
<sequence>MASSLRPKHKRGDSAGYQPVYQEDDGGGSEPGVGDGVAGAGAEGDESGNADQGHESRVVARQDEFLARPSRSENRFRMATFVLAFLLVLLVGANAFLFLPAAFKGSDDACSCRPKDVPQYFQTSPELWAGPTPTGKSPFMGQTRVFDPTATYVPPEPLQTDMPVEGGSGNESIFKMMGFLSPYTPSPGFGVDEFPLPAGANILQVQMLSRHGSRYPTSGSEVARFGEKVANVSATFKPKGKLAFLHDWKYELGAEILVPKGREELFESGVLHNYMYGALYNPNSKIIVRTTTQDRMLKSAENWMAGFFGLEWTNNATIEVIIEEHGFNNSLAGSLNCPNAYTKGPGDSARRTWIKEYLQDAQKRFQSMTEGFEWTIEDVYAAQTMCPYETVAYGFSRFCDLFTYKEWRSFGYSIDLYFTSISGFHSPAGRAIGLGYQQEIMARLKNHTLGYSGSQINVTLDNNTETFPLNQSLYFDFSHDTNIVSILTAFGLRQFAEELPADRYPGEHNFTISHVTPFGARLDMEIIQTPKPLSPNRDGYLRGGQTKYIHFVLNQRTLPLGKSFPECDASRRDGWCELDTFIKVQDGMAAKANFDHACFGEYPAVKYGDVTDGAPP</sequence>
<dbReference type="Proteomes" id="UP000078397">
    <property type="component" value="Unassembled WGS sequence"/>
</dbReference>
<name>A0A179G5K4_METCM</name>
<proteinExistence type="inferred from homology"/>
<feature type="transmembrane region" description="Helical" evidence="5">
    <location>
        <begin position="78"/>
        <end position="103"/>
    </location>
</feature>
<accession>A0A179G5K4</accession>
<dbReference type="GO" id="GO:0003993">
    <property type="term" value="F:acid phosphatase activity"/>
    <property type="evidence" value="ECO:0007669"/>
    <property type="project" value="TreeGrafter"/>
</dbReference>
<dbReference type="InterPro" id="IPR033379">
    <property type="entry name" value="Acid_Pase_AS"/>
</dbReference>
<dbReference type="PANTHER" id="PTHR20963:SF43">
    <property type="entry name" value="PUTATIVE (AFU_ORTHOLOGUE AFUA_7G01240)-RELATED"/>
    <property type="match status" value="1"/>
</dbReference>
<dbReference type="InterPro" id="IPR000560">
    <property type="entry name" value="His_Pase_clade-2"/>
</dbReference>
<keyword evidence="7" id="KW-1185">Reference proteome</keyword>
<dbReference type="EMBL" id="LSBJ02000001">
    <property type="protein sequence ID" value="OAQ72449.1"/>
    <property type="molecule type" value="Genomic_DNA"/>
</dbReference>
<keyword evidence="5" id="KW-1133">Transmembrane helix</keyword>